<keyword evidence="1" id="KW-0805">Transcription regulation</keyword>
<evidence type="ECO:0000256" key="4">
    <source>
        <dbReference type="ARBA" id="ARBA00023242"/>
    </source>
</evidence>
<keyword evidence="2" id="KW-0238">DNA-binding</keyword>
<sequence>MTGSATVHPSQRRFACDLCRRHKSKCHRIRRNDPKCSRCMALGTECATGQQQRVGRPKQAAADAHDAAKGPVFKSRSTVKRPRTKTPGWHSQKSLLMPHGWSQESPSFPDAYHKPASSSTTSSASWPVPTPSRYTATEHECDPKMIRSTIGMDSIRRTSSTWNTAPGLHHGFSLSDFDSRFNFTITDAHPPDSAANSIYCDPVDLAMPEKEPEANNEGSHALAKLSKINIDLHIRVAAAEMNRTSLDLNSLIYRDSPLFINNHTLAEFILKASEDFVQILTRLCGSQRPASQSLQIQQQSCHDLTSTFLLAFPYAATQPLLAPLMLTIISIFTQLISLYEVLLEHLTTRIERLDVDPITTLPGITFGGVSLEKPCVQGMLFSNAMVQLLERMECALGICEMPEGGKVGLLSARQIDVLWSEIRGRVGITPREGALQPAHVKKLFGKVAGIFHQISLSG</sequence>
<evidence type="ECO:0000256" key="5">
    <source>
        <dbReference type="SAM" id="MobiDB-lite"/>
    </source>
</evidence>
<dbReference type="SUPFAM" id="SSF57701">
    <property type="entry name" value="Zn2/Cys6 DNA-binding domain"/>
    <property type="match status" value="1"/>
</dbReference>
<dbReference type="GO" id="GO:0008270">
    <property type="term" value="F:zinc ion binding"/>
    <property type="evidence" value="ECO:0007669"/>
    <property type="project" value="InterPro"/>
</dbReference>
<evidence type="ECO:0000313" key="7">
    <source>
        <dbReference type="EMBL" id="QKX55111.1"/>
    </source>
</evidence>
<dbReference type="GO" id="GO:0003677">
    <property type="term" value="F:DNA binding"/>
    <property type="evidence" value="ECO:0007669"/>
    <property type="project" value="UniProtKB-KW"/>
</dbReference>
<feature type="region of interest" description="Disordered" evidence="5">
    <location>
        <begin position="50"/>
        <end position="137"/>
    </location>
</feature>
<keyword evidence="4" id="KW-0539">Nucleus</keyword>
<keyword evidence="3" id="KW-0804">Transcription</keyword>
<dbReference type="Pfam" id="PF00172">
    <property type="entry name" value="Zn_clus"/>
    <property type="match status" value="1"/>
</dbReference>
<dbReference type="GO" id="GO:0000981">
    <property type="term" value="F:DNA-binding transcription factor activity, RNA polymerase II-specific"/>
    <property type="evidence" value="ECO:0007669"/>
    <property type="project" value="InterPro"/>
</dbReference>
<keyword evidence="8" id="KW-1185">Reference proteome</keyword>
<dbReference type="InterPro" id="IPR036864">
    <property type="entry name" value="Zn2-C6_fun-type_DNA-bd_sf"/>
</dbReference>
<dbReference type="PROSITE" id="PS00463">
    <property type="entry name" value="ZN2_CY6_FUNGAL_1"/>
    <property type="match status" value="1"/>
</dbReference>
<accession>A0A7H8QNS4</accession>
<feature type="compositionally biased region" description="Low complexity" evidence="5">
    <location>
        <begin position="115"/>
        <end position="127"/>
    </location>
</feature>
<evidence type="ECO:0000256" key="2">
    <source>
        <dbReference type="ARBA" id="ARBA00023125"/>
    </source>
</evidence>
<dbReference type="AlphaFoldDB" id="A0A7H8QNS4"/>
<organism evidence="7 8">
    <name type="scientific">Talaromyces rugulosus</name>
    <name type="common">Penicillium rugulosum</name>
    <dbReference type="NCBI Taxonomy" id="121627"/>
    <lineage>
        <taxon>Eukaryota</taxon>
        <taxon>Fungi</taxon>
        <taxon>Dikarya</taxon>
        <taxon>Ascomycota</taxon>
        <taxon>Pezizomycotina</taxon>
        <taxon>Eurotiomycetes</taxon>
        <taxon>Eurotiomycetidae</taxon>
        <taxon>Eurotiales</taxon>
        <taxon>Trichocomaceae</taxon>
        <taxon>Talaromyces</taxon>
        <taxon>Talaromyces sect. Islandici</taxon>
    </lineage>
</organism>
<dbReference type="RefSeq" id="XP_035341290.1">
    <property type="nucleotide sequence ID" value="XM_035485397.1"/>
</dbReference>
<evidence type="ECO:0000256" key="1">
    <source>
        <dbReference type="ARBA" id="ARBA00023015"/>
    </source>
</evidence>
<dbReference type="InterPro" id="IPR001138">
    <property type="entry name" value="Zn2Cys6_DnaBD"/>
</dbReference>
<dbReference type="PROSITE" id="PS50048">
    <property type="entry name" value="ZN2_CY6_FUNGAL_2"/>
    <property type="match status" value="1"/>
</dbReference>
<evidence type="ECO:0000313" key="8">
    <source>
        <dbReference type="Proteomes" id="UP000509510"/>
    </source>
</evidence>
<dbReference type="GeneID" id="55989712"/>
<name>A0A7H8QNS4_TALRU</name>
<dbReference type="EMBL" id="CP055898">
    <property type="protein sequence ID" value="QKX55111.1"/>
    <property type="molecule type" value="Genomic_DNA"/>
</dbReference>
<dbReference type="CDD" id="cd00067">
    <property type="entry name" value="GAL4"/>
    <property type="match status" value="1"/>
</dbReference>
<evidence type="ECO:0000256" key="3">
    <source>
        <dbReference type="ARBA" id="ARBA00023163"/>
    </source>
</evidence>
<proteinExistence type="predicted"/>
<dbReference type="Proteomes" id="UP000509510">
    <property type="component" value="Chromosome I"/>
</dbReference>
<dbReference type="OrthoDB" id="3434319at2759"/>
<dbReference type="KEGG" id="trg:TRUGW13939_02203"/>
<feature type="domain" description="Zn(2)-C6 fungal-type" evidence="6">
    <location>
        <begin position="15"/>
        <end position="48"/>
    </location>
</feature>
<dbReference type="SMART" id="SM00066">
    <property type="entry name" value="GAL4"/>
    <property type="match status" value="1"/>
</dbReference>
<dbReference type="Gene3D" id="4.10.240.10">
    <property type="entry name" value="Zn(2)-C6 fungal-type DNA-binding domain"/>
    <property type="match status" value="1"/>
</dbReference>
<reference evidence="8" key="1">
    <citation type="submission" date="2020-06" db="EMBL/GenBank/DDBJ databases">
        <title>A chromosome-scale genome assembly of Talaromyces rugulosus W13939.</title>
        <authorList>
            <person name="Wang B."/>
            <person name="Guo L."/>
            <person name="Ye K."/>
            <person name="Wang L."/>
        </authorList>
    </citation>
    <scope>NUCLEOTIDE SEQUENCE [LARGE SCALE GENOMIC DNA]</scope>
    <source>
        <strain evidence="8">W13939</strain>
    </source>
</reference>
<gene>
    <name evidence="7" type="ORF">TRUGW13939_02203</name>
</gene>
<evidence type="ECO:0000259" key="6">
    <source>
        <dbReference type="PROSITE" id="PS50048"/>
    </source>
</evidence>
<protein>
    <recommendedName>
        <fullName evidence="6">Zn(2)-C6 fungal-type domain-containing protein</fullName>
    </recommendedName>
</protein>